<evidence type="ECO:0000313" key="1">
    <source>
        <dbReference type="Proteomes" id="UP000887574"/>
    </source>
</evidence>
<reference evidence="2" key="1">
    <citation type="submission" date="2022-11" db="UniProtKB">
        <authorList>
            <consortium name="WormBaseParasite"/>
        </authorList>
    </citation>
    <scope>IDENTIFICATION</scope>
</reference>
<proteinExistence type="predicted"/>
<name>A0A915ECS7_9BILA</name>
<sequence>MDKPLEQACGNTMSQKVEKTVEEQSEIMIAQHIFQMKKHGGGLTLDFAKKKQVDYLAVTAHFVNDNWKLVDMVLLFTPFPSCTKKTSENVRLLVVEELEKLGIGSVNLKKLFNTTDEGSNLAKLGGSMHQICMSHLGSTIAKRSTKPYKNSCLSEEEKNACLEVSSGLCCLEKLVSNVRQIDQVRKIAGKALVCPVETRWLSQYYMVNEKFFPQISPLAHMVLGGQTSEAPSERAFKELRCVVGNFLRNRMDPKKVAAVIRLRNLYMKEIA</sequence>
<dbReference type="Proteomes" id="UP000887574">
    <property type="component" value="Unplaced"/>
</dbReference>
<dbReference type="InterPro" id="IPR012337">
    <property type="entry name" value="RNaseH-like_sf"/>
</dbReference>
<dbReference type="SUPFAM" id="SSF53098">
    <property type="entry name" value="Ribonuclease H-like"/>
    <property type="match status" value="1"/>
</dbReference>
<accession>A0A915ECS7</accession>
<protein>
    <submittedName>
        <fullName evidence="2">HAT C-terminal dimerisation domain-containing protein</fullName>
    </submittedName>
</protein>
<organism evidence="1 2">
    <name type="scientific">Ditylenchus dipsaci</name>
    <dbReference type="NCBI Taxonomy" id="166011"/>
    <lineage>
        <taxon>Eukaryota</taxon>
        <taxon>Metazoa</taxon>
        <taxon>Ecdysozoa</taxon>
        <taxon>Nematoda</taxon>
        <taxon>Chromadorea</taxon>
        <taxon>Rhabditida</taxon>
        <taxon>Tylenchina</taxon>
        <taxon>Tylenchomorpha</taxon>
        <taxon>Sphaerularioidea</taxon>
        <taxon>Anguinidae</taxon>
        <taxon>Anguininae</taxon>
        <taxon>Ditylenchus</taxon>
    </lineage>
</organism>
<dbReference type="PANTHER" id="PTHR37432:SF1">
    <property type="entry name" value="HAT C-TERMINAL DIMERISATION DOMAIN-CONTAINING PROTEIN-RELATED"/>
    <property type="match status" value="1"/>
</dbReference>
<evidence type="ECO:0000313" key="2">
    <source>
        <dbReference type="WBParaSite" id="jg4488"/>
    </source>
</evidence>
<dbReference type="AlphaFoldDB" id="A0A915ECS7"/>
<dbReference type="WBParaSite" id="jg4488">
    <property type="protein sequence ID" value="jg4488"/>
    <property type="gene ID" value="jg4488"/>
</dbReference>
<dbReference type="PANTHER" id="PTHR37432">
    <property type="entry name" value="PROTEIN CBG21304"/>
    <property type="match status" value="1"/>
</dbReference>
<keyword evidence="1" id="KW-1185">Reference proteome</keyword>